<dbReference type="Proteomes" id="UP000248916">
    <property type="component" value="Unassembled WGS sequence"/>
</dbReference>
<organism evidence="2 3">
    <name type="scientific">Palleronia aestuarii</name>
    <dbReference type="NCBI Taxonomy" id="568105"/>
    <lineage>
        <taxon>Bacteria</taxon>
        <taxon>Pseudomonadati</taxon>
        <taxon>Pseudomonadota</taxon>
        <taxon>Alphaproteobacteria</taxon>
        <taxon>Rhodobacterales</taxon>
        <taxon>Roseobacteraceae</taxon>
        <taxon>Palleronia</taxon>
    </lineage>
</organism>
<feature type="transmembrane region" description="Helical" evidence="1">
    <location>
        <begin position="111"/>
        <end position="134"/>
    </location>
</feature>
<accession>A0A2W7N2A7</accession>
<dbReference type="EMBL" id="QKZL01000015">
    <property type="protein sequence ID" value="PZX14238.1"/>
    <property type="molecule type" value="Genomic_DNA"/>
</dbReference>
<keyword evidence="1" id="KW-1133">Transmembrane helix</keyword>
<name>A0A2W7N2A7_9RHOB</name>
<sequence>MKQSLGVIWTMVLAAIVLWTILTLLQFYDRLTAPYELALTSTISGCIGITTALLIPRRSREGLSLRSPRGLPAIIFLLALPAASVPTALSIFLMLSEMTTGASTSEPRATVIGATVLFIVMAQAAILMGLVTMFRRSSRPG</sequence>
<keyword evidence="1" id="KW-0812">Transmembrane</keyword>
<comment type="caution">
    <text evidence="2">The sequence shown here is derived from an EMBL/GenBank/DDBJ whole genome shotgun (WGS) entry which is preliminary data.</text>
</comment>
<proteinExistence type="predicted"/>
<protein>
    <submittedName>
        <fullName evidence="2">Uncharacterized protein</fullName>
    </submittedName>
</protein>
<keyword evidence="1" id="KW-0472">Membrane</keyword>
<keyword evidence="3" id="KW-1185">Reference proteome</keyword>
<evidence type="ECO:0000313" key="2">
    <source>
        <dbReference type="EMBL" id="PZX14238.1"/>
    </source>
</evidence>
<feature type="transmembrane region" description="Helical" evidence="1">
    <location>
        <begin position="34"/>
        <end position="55"/>
    </location>
</feature>
<dbReference type="RefSeq" id="WP_111538121.1">
    <property type="nucleotide sequence ID" value="NZ_QKZL01000015.1"/>
</dbReference>
<feature type="transmembrane region" description="Helical" evidence="1">
    <location>
        <begin position="75"/>
        <end position="95"/>
    </location>
</feature>
<evidence type="ECO:0000313" key="3">
    <source>
        <dbReference type="Proteomes" id="UP000248916"/>
    </source>
</evidence>
<gene>
    <name evidence="2" type="ORF">LX81_03037</name>
</gene>
<evidence type="ECO:0000256" key="1">
    <source>
        <dbReference type="SAM" id="Phobius"/>
    </source>
</evidence>
<reference evidence="2 3" key="1">
    <citation type="submission" date="2018-06" db="EMBL/GenBank/DDBJ databases">
        <title>Genomic Encyclopedia of Archaeal and Bacterial Type Strains, Phase II (KMG-II): from individual species to whole genera.</title>
        <authorList>
            <person name="Goeker M."/>
        </authorList>
    </citation>
    <scope>NUCLEOTIDE SEQUENCE [LARGE SCALE GENOMIC DNA]</scope>
    <source>
        <strain evidence="2 3">DSM 22009</strain>
    </source>
</reference>
<dbReference type="AlphaFoldDB" id="A0A2W7N2A7"/>
<feature type="transmembrane region" description="Helical" evidence="1">
    <location>
        <begin position="7"/>
        <end position="28"/>
    </location>
</feature>